<dbReference type="PANTHER" id="PTHR30557">
    <property type="entry name" value="THIAMINE BIOSYNTHESIS PROTEIN THIC"/>
    <property type="match status" value="1"/>
</dbReference>
<dbReference type="InterPro" id="IPR038521">
    <property type="entry name" value="ThiC/Bza_core_dom"/>
</dbReference>
<evidence type="ECO:0000256" key="8">
    <source>
        <dbReference type="ARBA" id="ARBA00023239"/>
    </source>
</evidence>
<comment type="caution">
    <text evidence="10">The sequence shown here is derived from an EMBL/GenBank/DDBJ whole genome shotgun (WGS) entry which is preliminary data.</text>
</comment>
<dbReference type="AlphaFoldDB" id="A0A318JM51"/>
<dbReference type="RefSeq" id="WP_157195655.1">
    <property type="nucleotide sequence ID" value="NZ_QJKF01000027.1"/>
</dbReference>
<dbReference type="Gene3D" id="3.20.20.540">
    <property type="entry name" value="Radical SAM ThiC family, central domain"/>
    <property type="match status" value="1"/>
</dbReference>
<keyword evidence="2" id="KW-0004">4Fe-4S</keyword>
<dbReference type="GO" id="GO:0046872">
    <property type="term" value="F:metal ion binding"/>
    <property type="evidence" value="ECO:0007669"/>
    <property type="project" value="UniProtKB-KW"/>
</dbReference>
<dbReference type="GO" id="GO:0016829">
    <property type="term" value="F:lyase activity"/>
    <property type="evidence" value="ECO:0007669"/>
    <property type="project" value="UniProtKB-KW"/>
</dbReference>
<evidence type="ECO:0000256" key="9">
    <source>
        <dbReference type="SAM" id="MobiDB-lite"/>
    </source>
</evidence>
<protein>
    <submittedName>
        <fullName evidence="10">Phosphomethylpyrimidine synthase</fullName>
    </submittedName>
</protein>
<proteinExistence type="predicted"/>
<dbReference type="EMBL" id="QJKF01000027">
    <property type="protein sequence ID" value="PXX53436.1"/>
    <property type="molecule type" value="Genomic_DNA"/>
</dbReference>
<evidence type="ECO:0000256" key="6">
    <source>
        <dbReference type="ARBA" id="ARBA00023004"/>
    </source>
</evidence>
<keyword evidence="7" id="KW-0411">Iron-sulfur</keyword>
<accession>A0A318JM51</accession>
<dbReference type="PANTHER" id="PTHR30557:SF1">
    <property type="entry name" value="PHOSPHOMETHYLPYRIMIDINE SYNTHASE, CHLOROPLASTIC"/>
    <property type="match status" value="1"/>
</dbReference>
<keyword evidence="8" id="KW-0456">Lyase</keyword>
<keyword evidence="6" id="KW-0408">Iron</keyword>
<evidence type="ECO:0000256" key="7">
    <source>
        <dbReference type="ARBA" id="ARBA00023014"/>
    </source>
</evidence>
<reference evidence="10 11" key="1">
    <citation type="submission" date="2018-05" db="EMBL/GenBank/DDBJ databases">
        <title>Genomic Encyclopedia of Type Strains, Phase IV (KMG-IV): sequencing the most valuable type-strain genomes for metagenomic binning, comparative biology and taxonomic classification.</title>
        <authorList>
            <person name="Goeker M."/>
        </authorList>
    </citation>
    <scope>NUCLEOTIDE SEQUENCE [LARGE SCALE GENOMIC DNA]</scope>
    <source>
        <strain evidence="10 11">DSM 44704</strain>
    </source>
</reference>
<feature type="region of interest" description="Disordered" evidence="9">
    <location>
        <begin position="425"/>
        <end position="456"/>
    </location>
</feature>
<dbReference type="Pfam" id="PF01964">
    <property type="entry name" value="ThiC_Rad_SAM"/>
    <property type="match status" value="1"/>
</dbReference>
<evidence type="ECO:0000313" key="10">
    <source>
        <dbReference type="EMBL" id="PXX53436.1"/>
    </source>
</evidence>
<evidence type="ECO:0000256" key="1">
    <source>
        <dbReference type="ARBA" id="ARBA00001966"/>
    </source>
</evidence>
<evidence type="ECO:0000256" key="4">
    <source>
        <dbReference type="ARBA" id="ARBA00022723"/>
    </source>
</evidence>
<keyword evidence="4" id="KW-0479">Metal-binding</keyword>
<evidence type="ECO:0000256" key="5">
    <source>
        <dbReference type="ARBA" id="ARBA00022833"/>
    </source>
</evidence>
<keyword evidence="11" id="KW-1185">Reference proteome</keyword>
<dbReference type="GO" id="GO:0009228">
    <property type="term" value="P:thiamine biosynthetic process"/>
    <property type="evidence" value="ECO:0007669"/>
    <property type="project" value="InterPro"/>
</dbReference>
<dbReference type="GO" id="GO:0051539">
    <property type="term" value="F:4 iron, 4 sulfur cluster binding"/>
    <property type="evidence" value="ECO:0007669"/>
    <property type="project" value="UniProtKB-KW"/>
</dbReference>
<evidence type="ECO:0000313" key="11">
    <source>
        <dbReference type="Proteomes" id="UP000247569"/>
    </source>
</evidence>
<organism evidence="10 11">
    <name type="scientific">Nocardia tenerifensis</name>
    <dbReference type="NCBI Taxonomy" id="228006"/>
    <lineage>
        <taxon>Bacteria</taxon>
        <taxon>Bacillati</taxon>
        <taxon>Actinomycetota</taxon>
        <taxon>Actinomycetes</taxon>
        <taxon>Mycobacteriales</taxon>
        <taxon>Nocardiaceae</taxon>
        <taxon>Nocardia</taxon>
    </lineage>
</organism>
<keyword evidence="5" id="KW-0862">Zinc</keyword>
<comment type="cofactor">
    <cofactor evidence="1">
        <name>[4Fe-4S] cluster</name>
        <dbReference type="ChEBI" id="CHEBI:49883"/>
    </cofactor>
</comment>
<sequence>MIDLATDSQFRALCHDEGLDPVAAAGRVKDGTMVFLRSVASRHMESFSPLLVGADTRRKVAALIGLGPRDNNRQAILDSMSVILAAGPDAVMDLTTNPEGVALRAELKEVVGVPLGACLTYDLFADPRKKLGRTEFLDRFELGLTPGVDFVLIHAGITPALAEASAKSGRIMPTTSRGGGLIARYMRMHHCENPLIEYFDGILDICRSMEVVLDLGDIFRPGATADAGDELKWQEIELLSLLRGEALRAEVQVLCEAGGHIPLQRIPELIPNYKLALGGAPLWLAGPMVIDNGVTLDDTVNVLGVATAGQHGGDMFASITHNEHYAMPTAPDTATSVRMIRVAITALDVARGWAPEIARQRAISVARRANDWEIQTGHALYPGLAGNVFLQHGLRKGAPCTICGPLCPHITAKKTLEEVPVAAVQSGPIPLPNPSVGAERDPEMDEADTAMTRAGE</sequence>
<dbReference type="Proteomes" id="UP000247569">
    <property type="component" value="Unassembled WGS sequence"/>
</dbReference>
<dbReference type="InterPro" id="IPR002817">
    <property type="entry name" value="ThiC/BzaA/B"/>
</dbReference>
<keyword evidence="3" id="KW-0949">S-adenosyl-L-methionine</keyword>
<name>A0A318JM51_9NOCA</name>
<evidence type="ECO:0000256" key="3">
    <source>
        <dbReference type="ARBA" id="ARBA00022691"/>
    </source>
</evidence>
<gene>
    <name evidence="10" type="ORF">DFR70_12747</name>
</gene>
<evidence type="ECO:0000256" key="2">
    <source>
        <dbReference type="ARBA" id="ARBA00022485"/>
    </source>
</evidence>